<reference evidence="7" key="1">
    <citation type="submission" date="2021-01" db="EMBL/GenBank/DDBJ databases">
        <title>WGS of actinomycetes isolated from Thailand.</title>
        <authorList>
            <person name="Thawai C."/>
        </authorList>
    </citation>
    <scope>NUCLEOTIDE SEQUENCE</scope>
    <source>
        <strain evidence="7">RCU-197</strain>
    </source>
</reference>
<keyword evidence="3" id="KW-0808">Transferase</keyword>
<dbReference type="RefSeq" id="WP_201834124.1">
    <property type="nucleotide sequence ID" value="NZ_JAERRK010000004.1"/>
</dbReference>
<dbReference type="PANTHER" id="PTHR23342:SF0">
    <property type="entry name" value="N-ACETYLGLUTAMATE SYNTHASE, MITOCHONDRIAL"/>
    <property type="match status" value="1"/>
</dbReference>
<evidence type="ECO:0000259" key="6">
    <source>
        <dbReference type="Pfam" id="PF00696"/>
    </source>
</evidence>
<evidence type="ECO:0000256" key="2">
    <source>
        <dbReference type="ARBA" id="ARBA00013065"/>
    </source>
</evidence>
<dbReference type="GO" id="GO:0006526">
    <property type="term" value="P:L-arginine biosynthetic process"/>
    <property type="evidence" value="ECO:0007669"/>
    <property type="project" value="TreeGrafter"/>
</dbReference>
<comment type="catalytic activity">
    <reaction evidence="4">
        <text>N-acetyl-L-glutamate + ATP = N-acetyl-L-glutamyl 5-phosphate + ADP</text>
        <dbReference type="Rhea" id="RHEA:14629"/>
        <dbReference type="ChEBI" id="CHEBI:30616"/>
        <dbReference type="ChEBI" id="CHEBI:44337"/>
        <dbReference type="ChEBI" id="CHEBI:57936"/>
        <dbReference type="ChEBI" id="CHEBI:456216"/>
        <dbReference type="EC" id="2.7.2.8"/>
    </reaction>
</comment>
<sequence length="217" mass="22204">MGALPAIRRLHGTVVVVVAGRAVLAPGALGEAFAEDLAFLRYGGARPVVVHDAGPEQVRRAPDEDEGTALRRVAAGLVQRRLVGLVNAHGPLAVGITGEDGHTLTRSPSGNLVADPGVLLTLLTDGRIPVVAAVAHGPDGVHPAETVTTARLLAARLSARHLLLPAGTVAETETQSAARTETGAASKEGRPATTGTRPIDTAVPHALLRTLYGLEAT</sequence>
<evidence type="ECO:0000256" key="3">
    <source>
        <dbReference type="ARBA" id="ARBA00022679"/>
    </source>
</evidence>
<evidence type="ECO:0000256" key="1">
    <source>
        <dbReference type="ARBA" id="ARBA00004828"/>
    </source>
</evidence>
<dbReference type="PANTHER" id="PTHR23342">
    <property type="entry name" value="N-ACETYLGLUTAMATE SYNTHASE"/>
    <property type="match status" value="1"/>
</dbReference>
<protein>
    <recommendedName>
        <fullName evidence="2">acetylglutamate kinase</fullName>
        <ecNumber evidence="2">2.7.2.8</ecNumber>
    </recommendedName>
</protein>
<dbReference type="Gene3D" id="3.40.1160.10">
    <property type="entry name" value="Acetylglutamate kinase-like"/>
    <property type="match status" value="1"/>
</dbReference>
<keyword evidence="8" id="KW-1185">Reference proteome</keyword>
<accession>A0A937JKA8</accession>
<organism evidence="7 8">
    <name type="scientific">Streptomyces actinomycinicus</name>
    <dbReference type="NCBI Taxonomy" id="1695166"/>
    <lineage>
        <taxon>Bacteria</taxon>
        <taxon>Bacillati</taxon>
        <taxon>Actinomycetota</taxon>
        <taxon>Actinomycetes</taxon>
        <taxon>Kitasatosporales</taxon>
        <taxon>Streptomycetaceae</taxon>
        <taxon>Streptomyces</taxon>
    </lineage>
</organism>
<dbReference type="Pfam" id="PF00696">
    <property type="entry name" value="AA_kinase"/>
    <property type="match status" value="1"/>
</dbReference>
<dbReference type="AlphaFoldDB" id="A0A937JKA8"/>
<dbReference type="InterPro" id="IPR001048">
    <property type="entry name" value="Asp/Glu/Uridylate_kinase"/>
</dbReference>
<evidence type="ECO:0000313" key="8">
    <source>
        <dbReference type="Proteomes" id="UP000661858"/>
    </source>
</evidence>
<evidence type="ECO:0000256" key="5">
    <source>
        <dbReference type="SAM" id="MobiDB-lite"/>
    </source>
</evidence>
<proteinExistence type="predicted"/>
<evidence type="ECO:0000313" key="7">
    <source>
        <dbReference type="EMBL" id="MBL1082314.1"/>
    </source>
</evidence>
<comment type="pathway">
    <text evidence="1">Amino-acid biosynthesis; L-arginine biosynthesis; N(2)-acetyl-L-ornithine from L-glutamate: step 2/4.</text>
</comment>
<gene>
    <name evidence="7" type="ORF">JK359_10015</name>
</gene>
<feature type="domain" description="Aspartate/glutamate/uridylate kinase" evidence="6">
    <location>
        <begin position="14"/>
        <end position="163"/>
    </location>
</feature>
<dbReference type="InterPro" id="IPR036393">
    <property type="entry name" value="AceGlu_kinase-like_sf"/>
</dbReference>
<name>A0A937JKA8_9ACTN</name>
<dbReference type="EMBL" id="JAERRK010000004">
    <property type="protein sequence ID" value="MBL1082314.1"/>
    <property type="molecule type" value="Genomic_DNA"/>
</dbReference>
<dbReference type="SUPFAM" id="SSF53633">
    <property type="entry name" value="Carbamate kinase-like"/>
    <property type="match status" value="1"/>
</dbReference>
<dbReference type="GO" id="GO:0003991">
    <property type="term" value="F:acetylglutamate kinase activity"/>
    <property type="evidence" value="ECO:0007669"/>
    <property type="project" value="UniProtKB-EC"/>
</dbReference>
<feature type="region of interest" description="Disordered" evidence="5">
    <location>
        <begin position="168"/>
        <end position="199"/>
    </location>
</feature>
<comment type="caution">
    <text evidence="7">The sequence shown here is derived from an EMBL/GenBank/DDBJ whole genome shotgun (WGS) entry which is preliminary data.</text>
</comment>
<dbReference type="Proteomes" id="UP000661858">
    <property type="component" value="Unassembled WGS sequence"/>
</dbReference>
<dbReference type="EC" id="2.7.2.8" evidence="2"/>
<evidence type="ECO:0000256" key="4">
    <source>
        <dbReference type="ARBA" id="ARBA00048141"/>
    </source>
</evidence>